<proteinExistence type="predicted"/>
<name>A0ABN1NQ35_9ACTN</name>
<dbReference type="InterPro" id="IPR050267">
    <property type="entry name" value="Anti-sigma-factor_SerPK"/>
</dbReference>
<protein>
    <recommendedName>
        <fullName evidence="2">Histidine kinase/HSP90-like ATPase domain-containing protein</fullName>
    </recommendedName>
</protein>
<reference evidence="3 4" key="1">
    <citation type="journal article" date="2019" name="Int. J. Syst. Evol. Microbiol.">
        <title>The Global Catalogue of Microorganisms (GCM) 10K type strain sequencing project: providing services to taxonomists for standard genome sequencing and annotation.</title>
        <authorList>
            <consortium name="The Broad Institute Genomics Platform"/>
            <consortium name="The Broad Institute Genome Sequencing Center for Infectious Disease"/>
            <person name="Wu L."/>
            <person name="Ma J."/>
        </authorList>
    </citation>
    <scope>NUCLEOTIDE SEQUENCE [LARGE SCALE GENOMIC DNA]</scope>
    <source>
        <strain evidence="3 4">JCM 10673</strain>
    </source>
</reference>
<dbReference type="SUPFAM" id="SSF55874">
    <property type="entry name" value="ATPase domain of HSP90 chaperone/DNA topoisomerase II/histidine kinase"/>
    <property type="match status" value="1"/>
</dbReference>
<dbReference type="PANTHER" id="PTHR35526:SF3">
    <property type="entry name" value="ANTI-SIGMA-F FACTOR RSBW"/>
    <property type="match status" value="1"/>
</dbReference>
<sequence length="154" mass="16902">MPRHTGSSLLEALQSAADTALPSFGMVIRSEPSSVETVRRVTRAWVRCHCRLRGDQVDAFLIVVSELCTNAVLHGQCDEFDVRGWMSTAGELRFEVHDRTPSAIPKPQHPDAEAENGRGLLLVDCLVAELGGRWGFTEDGTCAWCTLVLPVEGR</sequence>
<dbReference type="InterPro" id="IPR003594">
    <property type="entry name" value="HATPase_dom"/>
</dbReference>
<evidence type="ECO:0000313" key="3">
    <source>
        <dbReference type="EMBL" id="GAA0913626.1"/>
    </source>
</evidence>
<feature type="domain" description="Histidine kinase/HSP90-like ATPase" evidence="2">
    <location>
        <begin position="29"/>
        <end position="142"/>
    </location>
</feature>
<dbReference type="Pfam" id="PF13581">
    <property type="entry name" value="HATPase_c_2"/>
    <property type="match status" value="1"/>
</dbReference>
<evidence type="ECO:0000256" key="1">
    <source>
        <dbReference type="ARBA" id="ARBA00022527"/>
    </source>
</evidence>
<dbReference type="CDD" id="cd16936">
    <property type="entry name" value="HATPase_RsbW-like"/>
    <property type="match status" value="1"/>
</dbReference>
<dbReference type="PANTHER" id="PTHR35526">
    <property type="entry name" value="ANTI-SIGMA-F FACTOR RSBW-RELATED"/>
    <property type="match status" value="1"/>
</dbReference>
<keyword evidence="4" id="KW-1185">Reference proteome</keyword>
<dbReference type="Gene3D" id="3.30.565.10">
    <property type="entry name" value="Histidine kinase-like ATPase, C-terminal domain"/>
    <property type="match status" value="1"/>
</dbReference>
<organism evidence="3 4">
    <name type="scientific">Streptomyces thermoalcalitolerans</name>
    <dbReference type="NCBI Taxonomy" id="65605"/>
    <lineage>
        <taxon>Bacteria</taxon>
        <taxon>Bacillati</taxon>
        <taxon>Actinomycetota</taxon>
        <taxon>Actinomycetes</taxon>
        <taxon>Kitasatosporales</taxon>
        <taxon>Streptomycetaceae</taxon>
        <taxon>Streptomyces</taxon>
    </lineage>
</organism>
<keyword evidence="1" id="KW-0808">Transferase</keyword>
<comment type="caution">
    <text evidence="3">The sequence shown here is derived from an EMBL/GenBank/DDBJ whole genome shotgun (WGS) entry which is preliminary data.</text>
</comment>
<gene>
    <name evidence="3" type="ORF">GCM10009549_27120</name>
</gene>
<evidence type="ECO:0000313" key="4">
    <source>
        <dbReference type="Proteomes" id="UP001501005"/>
    </source>
</evidence>
<dbReference type="EMBL" id="BAAAHG010000018">
    <property type="protein sequence ID" value="GAA0913626.1"/>
    <property type="molecule type" value="Genomic_DNA"/>
</dbReference>
<dbReference type="InterPro" id="IPR036890">
    <property type="entry name" value="HATPase_C_sf"/>
</dbReference>
<accession>A0ABN1NQ35</accession>
<dbReference type="RefSeq" id="WP_344049718.1">
    <property type="nucleotide sequence ID" value="NZ_BAAAHG010000018.1"/>
</dbReference>
<keyword evidence="1" id="KW-0723">Serine/threonine-protein kinase</keyword>
<evidence type="ECO:0000259" key="2">
    <source>
        <dbReference type="Pfam" id="PF13581"/>
    </source>
</evidence>
<keyword evidence="1" id="KW-0418">Kinase</keyword>
<dbReference type="Proteomes" id="UP001501005">
    <property type="component" value="Unassembled WGS sequence"/>
</dbReference>